<dbReference type="GO" id="GO:0008168">
    <property type="term" value="F:methyltransferase activity"/>
    <property type="evidence" value="ECO:0007669"/>
    <property type="project" value="UniProtKB-KW"/>
</dbReference>
<evidence type="ECO:0000256" key="2">
    <source>
        <dbReference type="ARBA" id="ARBA00022603"/>
    </source>
</evidence>
<evidence type="ECO:0000256" key="1">
    <source>
        <dbReference type="ARBA" id="ARBA00007137"/>
    </source>
</evidence>
<reference evidence="5" key="1">
    <citation type="submission" date="2016-01" db="EMBL/GenBank/DDBJ databases">
        <authorList>
            <person name="Mcilroy J.S."/>
            <person name="Karst M S."/>
            <person name="Albertsen M."/>
        </authorList>
    </citation>
    <scope>NUCLEOTIDE SEQUENCE</scope>
    <source>
        <strain evidence="5">Cfx-K</strain>
    </source>
</reference>
<dbReference type="KEGG" id="pbf:CFX0092_A3323"/>
<gene>
    <name evidence="5" type="ORF">CFX0092_A3323</name>
</gene>
<name>A0A160T4J1_9CHLR</name>
<dbReference type="EC" id="2.1.1.-" evidence="4"/>
<dbReference type="GO" id="GO:0032259">
    <property type="term" value="P:methylation"/>
    <property type="evidence" value="ECO:0007669"/>
    <property type="project" value="UniProtKB-KW"/>
</dbReference>
<evidence type="ECO:0000256" key="3">
    <source>
        <dbReference type="ARBA" id="ARBA00022679"/>
    </source>
</evidence>
<dbReference type="Proteomes" id="UP000215027">
    <property type="component" value="Chromosome I"/>
</dbReference>
<keyword evidence="2 5" id="KW-0489">Methyltransferase</keyword>
<accession>A0A160T4J1</accession>
<dbReference type="Pfam" id="PF06253">
    <property type="entry name" value="MTTB"/>
    <property type="match status" value="1"/>
</dbReference>
<evidence type="ECO:0000313" key="5">
    <source>
        <dbReference type="EMBL" id="CUS05201.2"/>
    </source>
</evidence>
<sequence length="496" mass="53928">MPKLPLLDMPFRNLRNPRPPYDWLDPDALERIHLASLDILENVGVDFLDDEALDIWQQAGAKVDRKARHVWLDRGLVLAALSSAPSSFRWRARHPAHDVVIGGDGIAFSPCGGMVYVADLDRGRRIGSSTDYANLLKLSQACHALHFAAWEQVTAQDVPVNVRHLHRVRAGLTLTDKVVMEGAHGRVITADTLAMMQLVYGALDGDPVTGDVINVNSPLRYDERMLGGLITYARAGQVTFITPFILAGAMSPVTMAAALAQQNAEVLAGVALTQLVRPGAPVIYGGFTTNIDLRNGSPAFGTPEGAWAALVGGQLARRYGLPYRGSGGLTGSKAADAQATYESLWSLWPAVLAHTNLIMHAAGWMDGGLTVSFEKFVIDLENLAMFRHFLEGFAVDEPSLALAAIAEVGPGGHHLGTSHTQERYRDAFYATSLSDRLGYETWALAGGEDAATRANRIWKEMLAHYEQPPLDASIAEALDDYVARRERELSGARLYE</sequence>
<evidence type="ECO:0000256" key="4">
    <source>
        <dbReference type="PIRNR" id="PIRNR037567"/>
    </source>
</evidence>
<dbReference type="InterPro" id="IPR010426">
    <property type="entry name" value="MTTB_MeTrfase"/>
</dbReference>
<dbReference type="AlphaFoldDB" id="A0A160T4J1"/>
<dbReference type="PIRSF" id="PIRSF037567">
    <property type="entry name" value="MTTB_MeTrfase"/>
    <property type="match status" value="1"/>
</dbReference>
<protein>
    <recommendedName>
        <fullName evidence="4">Methyltransferase</fullName>
        <ecNumber evidence="4">2.1.1.-</ecNumber>
    </recommendedName>
</protein>
<comment type="similarity">
    <text evidence="1 4">Belongs to the trimethylamine methyltransferase family.</text>
</comment>
<keyword evidence="6" id="KW-1185">Reference proteome</keyword>
<evidence type="ECO:0000313" key="6">
    <source>
        <dbReference type="Proteomes" id="UP000215027"/>
    </source>
</evidence>
<proteinExistence type="inferred from homology"/>
<dbReference type="EMBL" id="LN890655">
    <property type="protein sequence ID" value="CUS05201.2"/>
    <property type="molecule type" value="Genomic_DNA"/>
</dbReference>
<dbReference type="Gene3D" id="3.20.20.480">
    <property type="entry name" value="Trimethylamine methyltransferase-like"/>
    <property type="match status" value="1"/>
</dbReference>
<keyword evidence="3 4" id="KW-0808">Transferase</keyword>
<dbReference type="InterPro" id="IPR038601">
    <property type="entry name" value="MttB-like_sf"/>
</dbReference>
<organism evidence="5 6">
    <name type="scientific">Candidatus Promineifilum breve</name>
    <dbReference type="NCBI Taxonomy" id="1806508"/>
    <lineage>
        <taxon>Bacteria</taxon>
        <taxon>Bacillati</taxon>
        <taxon>Chloroflexota</taxon>
        <taxon>Ardenticatenia</taxon>
        <taxon>Candidatus Promineifilales</taxon>
        <taxon>Candidatus Promineifilaceae</taxon>
        <taxon>Candidatus Promineifilum</taxon>
    </lineage>
</organism>
<dbReference type="GO" id="GO:0015948">
    <property type="term" value="P:methanogenesis"/>
    <property type="evidence" value="ECO:0007669"/>
    <property type="project" value="UniProtKB-UniRule"/>
</dbReference>